<dbReference type="WBParaSite" id="maker-uti_cns_0003960-snap-gene-0.20-mRNA-1">
    <property type="protein sequence ID" value="maker-uti_cns_0003960-snap-gene-0.20-mRNA-1"/>
    <property type="gene ID" value="maker-uti_cns_0003960-snap-gene-0.20"/>
</dbReference>
<dbReference type="InterPro" id="IPR018247">
    <property type="entry name" value="EF_Hand_1_Ca_BS"/>
</dbReference>
<dbReference type="FunFam" id="1.10.238.10:FF:000527">
    <property type="entry name" value="Calmodulin-3"/>
    <property type="match status" value="1"/>
</dbReference>
<organism evidence="4 5">
    <name type="scientific">Macrostomum lignano</name>
    <dbReference type="NCBI Taxonomy" id="282301"/>
    <lineage>
        <taxon>Eukaryota</taxon>
        <taxon>Metazoa</taxon>
        <taxon>Spiralia</taxon>
        <taxon>Lophotrochozoa</taxon>
        <taxon>Platyhelminthes</taxon>
        <taxon>Rhabditophora</taxon>
        <taxon>Macrostomorpha</taxon>
        <taxon>Macrostomida</taxon>
        <taxon>Macrostomidae</taxon>
        <taxon>Macrostomum</taxon>
    </lineage>
</organism>
<dbReference type="PROSITE" id="PS00018">
    <property type="entry name" value="EF_HAND_1"/>
    <property type="match status" value="2"/>
</dbReference>
<sequence length="479" mass="54019">MADLTKFDQSLVAEYREAFALFDKDGDGCITTKELGRVMKSLGQNPTDAQLQDMVSEVDTDGNGSIEFSEFVTMMEKRKTEDEFVAEIEATFKVFDRDQDGRVAHVLGNLGVKITEQEAADMIAEADYNKDGVLRFRTLRRMSGVIVDVKDEFTNSSNLFVAAVSQLLRRYKQADDTMRPRFSLVKWVSVSLLSSPTSLKAPSILGHVERNAVVQIASTGQSEAVIEQTSPVLRTEHRVIRNQLIDESLPVVQVVVHSVEAGRAKVEQIPVVSRVVEFEGLLLLVSEPHVDDLMANDAANGLKYSTRVFGAIEYESSFPFSIAPALKSGTAAWSVLFSGYGTLKYDSKYSVMFLTTSNRSGALNRAISITTSVQFARSDSLSSMLYHWRSLSYKQLTMSDVCDERRRRRWSSSWRQSCSGWRRGRRRVRVAFRSREVYDEAHRHNGRREDERERDNISHGEKESFFNGFCISMNVNTAV</sequence>
<dbReference type="AlphaFoldDB" id="A0A1I8H286"/>
<evidence type="ECO:0000256" key="2">
    <source>
        <dbReference type="ARBA" id="ARBA00022837"/>
    </source>
</evidence>
<name>A0A1I8H286_9PLAT</name>
<accession>A0A1I8H286</accession>
<reference evidence="5" key="1">
    <citation type="submission" date="2016-11" db="UniProtKB">
        <authorList>
            <consortium name="WormBaseParasite"/>
        </authorList>
    </citation>
    <scope>IDENTIFICATION</scope>
</reference>
<dbReference type="Gene3D" id="1.10.238.10">
    <property type="entry name" value="EF-hand"/>
    <property type="match status" value="2"/>
</dbReference>
<dbReference type="InterPro" id="IPR002048">
    <property type="entry name" value="EF_hand_dom"/>
</dbReference>
<dbReference type="InterPro" id="IPR050230">
    <property type="entry name" value="CALM/Myosin/TropC-like"/>
</dbReference>
<keyword evidence="2" id="KW-0106">Calcium</keyword>
<dbReference type="GO" id="GO:0016460">
    <property type="term" value="C:myosin II complex"/>
    <property type="evidence" value="ECO:0007669"/>
    <property type="project" value="TreeGrafter"/>
</dbReference>
<dbReference type="PROSITE" id="PS50222">
    <property type="entry name" value="EF_HAND_2"/>
    <property type="match status" value="2"/>
</dbReference>
<protein>
    <submittedName>
        <fullName evidence="5">Calmodulin</fullName>
    </submittedName>
</protein>
<dbReference type="Pfam" id="PF13202">
    <property type="entry name" value="EF-hand_5"/>
    <property type="match status" value="1"/>
</dbReference>
<evidence type="ECO:0000259" key="3">
    <source>
        <dbReference type="PROSITE" id="PS50222"/>
    </source>
</evidence>
<dbReference type="PANTHER" id="PTHR23048:SF0">
    <property type="entry name" value="CALMODULIN LIKE 3"/>
    <property type="match status" value="1"/>
</dbReference>
<dbReference type="InterPro" id="IPR011992">
    <property type="entry name" value="EF-hand-dom_pair"/>
</dbReference>
<evidence type="ECO:0000256" key="1">
    <source>
        <dbReference type="ARBA" id="ARBA00022737"/>
    </source>
</evidence>
<feature type="domain" description="EF-hand" evidence="3">
    <location>
        <begin position="10"/>
        <end position="45"/>
    </location>
</feature>
<dbReference type="Proteomes" id="UP000095280">
    <property type="component" value="Unplaced"/>
</dbReference>
<proteinExistence type="predicted"/>
<dbReference type="SUPFAM" id="SSF47473">
    <property type="entry name" value="EF-hand"/>
    <property type="match status" value="1"/>
</dbReference>
<dbReference type="Pfam" id="PF13499">
    <property type="entry name" value="EF-hand_7"/>
    <property type="match status" value="1"/>
</dbReference>
<keyword evidence="4" id="KW-1185">Reference proteome</keyword>
<feature type="domain" description="EF-hand" evidence="3">
    <location>
        <begin position="46"/>
        <end position="81"/>
    </location>
</feature>
<evidence type="ECO:0000313" key="4">
    <source>
        <dbReference type="Proteomes" id="UP000095280"/>
    </source>
</evidence>
<keyword evidence="1" id="KW-0677">Repeat</keyword>
<evidence type="ECO:0000313" key="5">
    <source>
        <dbReference type="WBParaSite" id="maker-uti_cns_0003960-snap-gene-0.20-mRNA-1"/>
    </source>
</evidence>
<dbReference type="PANTHER" id="PTHR23048">
    <property type="entry name" value="MYOSIN LIGHT CHAIN 1, 3"/>
    <property type="match status" value="1"/>
</dbReference>
<dbReference type="SMART" id="SM00054">
    <property type="entry name" value="EFh"/>
    <property type="match status" value="4"/>
</dbReference>
<dbReference type="CDD" id="cd00051">
    <property type="entry name" value="EFh"/>
    <property type="match status" value="2"/>
</dbReference>
<dbReference type="GO" id="GO:0005509">
    <property type="term" value="F:calcium ion binding"/>
    <property type="evidence" value="ECO:0007669"/>
    <property type="project" value="InterPro"/>
</dbReference>